<organism evidence="2 3">
    <name type="scientific">Exserohilum turcicum (strain 28A)</name>
    <name type="common">Northern leaf blight fungus</name>
    <name type="synonym">Setosphaeria turcica</name>
    <dbReference type="NCBI Taxonomy" id="671987"/>
    <lineage>
        <taxon>Eukaryota</taxon>
        <taxon>Fungi</taxon>
        <taxon>Dikarya</taxon>
        <taxon>Ascomycota</taxon>
        <taxon>Pezizomycotina</taxon>
        <taxon>Dothideomycetes</taxon>
        <taxon>Pleosporomycetidae</taxon>
        <taxon>Pleosporales</taxon>
        <taxon>Pleosporineae</taxon>
        <taxon>Pleosporaceae</taxon>
        <taxon>Exserohilum</taxon>
    </lineage>
</organism>
<feature type="compositionally biased region" description="Polar residues" evidence="1">
    <location>
        <begin position="426"/>
        <end position="443"/>
    </location>
</feature>
<evidence type="ECO:0000313" key="3">
    <source>
        <dbReference type="Proteomes" id="UP000016935"/>
    </source>
</evidence>
<feature type="compositionally biased region" description="Pro residues" evidence="1">
    <location>
        <begin position="495"/>
        <end position="508"/>
    </location>
</feature>
<feature type="region of interest" description="Disordered" evidence="1">
    <location>
        <begin position="23"/>
        <end position="42"/>
    </location>
</feature>
<feature type="compositionally biased region" description="Basic and acidic residues" evidence="1">
    <location>
        <begin position="282"/>
        <end position="303"/>
    </location>
</feature>
<dbReference type="EMBL" id="KB908515">
    <property type="protein sequence ID" value="EOA89366.1"/>
    <property type="molecule type" value="Genomic_DNA"/>
</dbReference>
<feature type="compositionally biased region" description="Basic and acidic residues" evidence="1">
    <location>
        <begin position="322"/>
        <end position="332"/>
    </location>
</feature>
<reference evidence="2 3" key="1">
    <citation type="journal article" date="2012" name="PLoS Pathog.">
        <title>Diverse lifestyles and strategies of plant pathogenesis encoded in the genomes of eighteen Dothideomycetes fungi.</title>
        <authorList>
            <person name="Ohm R.A."/>
            <person name="Feau N."/>
            <person name="Henrissat B."/>
            <person name="Schoch C.L."/>
            <person name="Horwitz B.A."/>
            <person name="Barry K.W."/>
            <person name="Condon B.J."/>
            <person name="Copeland A.C."/>
            <person name="Dhillon B."/>
            <person name="Glaser F."/>
            <person name="Hesse C.N."/>
            <person name="Kosti I."/>
            <person name="LaButti K."/>
            <person name="Lindquist E.A."/>
            <person name="Lucas S."/>
            <person name="Salamov A.A."/>
            <person name="Bradshaw R.E."/>
            <person name="Ciuffetti L."/>
            <person name="Hamelin R.C."/>
            <person name="Kema G.H.J."/>
            <person name="Lawrence C."/>
            <person name="Scott J.A."/>
            <person name="Spatafora J.W."/>
            <person name="Turgeon B.G."/>
            <person name="de Wit P.J.G.M."/>
            <person name="Zhong S."/>
            <person name="Goodwin S.B."/>
            <person name="Grigoriev I.V."/>
        </authorList>
    </citation>
    <scope>NUCLEOTIDE SEQUENCE [LARGE SCALE GENOMIC DNA]</scope>
    <source>
        <strain evidence="3">28A</strain>
    </source>
</reference>
<feature type="compositionally biased region" description="Basic and acidic residues" evidence="1">
    <location>
        <begin position="349"/>
        <end position="362"/>
    </location>
</feature>
<feature type="region of interest" description="Disordered" evidence="1">
    <location>
        <begin position="51"/>
        <end position="86"/>
    </location>
</feature>
<accession>R0IXQ7</accession>
<name>R0IXQ7_EXST2</name>
<reference evidence="2 3" key="2">
    <citation type="journal article" date="2013" name="PLoS Genet.">
        <title>Comparative genome structure, secondary metabolite, and effector coding capacity across Cochliobolus pathogens.</title>
        <authorList>
            <person name="Condon B.J."/>
            <person name="Leng Y."/>
            <person name="Wu D."/>
            <person name="Bushley K.E."/>
            <person name="Ohm R.A."/>
            <person name="Otillar R."/>
            <person name="Martin J."/>
            <person name="Schackwitz W."/>
            <person name="Grimwood J."/>
            <person name="MohdZainudin N."/>
            <person name="Xue C."/>
            <person name="Wang R."/>
            <person name="Manning V.A."/>
            <person name="Dhillon B."/>
            <person name="Tu Z.J."/>
            <person name="Steffenson B.J."/>
            <person name="Salamov A."/>
            <person name="Sun H."/>
            <person name="Lowry S."/>
            <person name="LaButti K."/>
            <person name="Han J."/>
            <person name="Copeland A."/>
            <person name="Lindquist E."/>
            <person name="Barry K."/>
            <person name="Schmutz J."/>
            <person name="Baker S.E."/>
            <person name="Ciuffetti L.M."/>
            <person name="Grigoriev I.V."/>
            <person name="Zhong S."/>
            <person name="Turgeon B.G."/>
        </authorList>
    </citation>
    <scope>NUCLEOTIDE SEQUENCE [LARGE SCALE GENOMIC DNA]</scope>
    <source>
        <strain evidence="3">28A</strain>
    </source>
</reference>
<feature type="compositionally biased region" description="Basic and acidic residues" evidence="1">
    <location>
        <begin position="125"/>
        <end position="135"/>
    </location>
</feature>
<dbReference type="GeneID" id="19403034"/>
<evidence type="ECO:0000313" key="2">
    <source>
        <dbReference type="EMBL" id="EOA89366.1"/>
    </source>
</evidence>
<protein>
    <submittedName>
        <fullName evidence="2">Uncharacterized protein</fullName>
    </submittedName>
</protein>
<dbReference type="Proteomes" id="UP000016935">
    <property type="component" value="Unassembled WGS sequence"/>
</dbReference>
<dbReference type="HOGENOM" id="CLU_467053_0_0_1"/>
<sequence>MSQHHFFSSVGKPFHLNGLKNVGELDLTDPESGDEKCVVGKKGSAKSILADILGEARGDNQKDTVTPEKEKDKQRHTCENSETPHNFSLSTLPSIIDLQRVQQALRDGSAFQRSSHYHHHHHHHPPDAYHPERPHLSNQIFRPKSGKDLGALFSSRKQHHADPRAQNYSSVSFCDHVEFYIDWDPQDPENRHGSFRPCFQRFEDRLPWTEHAKCAEPDVLEKMKKLAVRIVRKFEERERERLTLWDRRDGLEPRRAPPLNRVEREVMLMYSQLRRGRPRGVGGKEKKTLRKTAEKKIVKTGERKRLHKTMKRVSSLGGYELPIKDEHDDRLTRSSKNHGQDGASLKVVSGEKQKRSTRELKETSPQPKTPNDDNEDEYDAQLTRDSKRHGQNGAALKVISSEKQKKPSEKSNETSPQPQDPKNDNKNSSGETNSGKASKQNTRTEPETAATDASKTIDGQKDPANQVPATKHHPPTSHTAIIAETKPVTKKRKTPPPTPPLPASSPLPKPKKRKVSPAKTPDPSPRKRTRRPFKSAAVIEDSDEETNYQLPEIAHQVRGSGARQGWNVEAKELIEEVRKEMGGK</sequence>
<feature type="compositionally biased region" description="Basic and acidic residues" evidence="1">
    <location>
        <begin position="400"/>
        <end position="412"/>
    </location>
</feature>
<dbReference type="RefSeq" id="XP_008022882.1">
    <property type="nucleotide sequence ID" value="XM_008024691.1"/>
</dbReference>
<feature type="region of interest" description="Disordered" evidence="1">
    <location>
        <begin position="275"/>
        <end position="547"/>
    </location>
</feature>
<evidence type="ECO:0000256" key="1">
    <source>
        <dbReference type="SAM" id="MobiDB-lite"/>
    </source>
</evidence>
<proteinExistence type="predicted"/>
<feature type="compositionally biased region" description="Basic and acidic residues" evidence="1">
    <location>
        <begin position="54"/>
        <end position="79"/>
    </location>
</feature>
<dbReference type="OrthoDB" id="3695681at2759"/>
<gene>
    <name evidence="2" type="ORF">SETTUDRAFT_26590</name>
</gene>
<keyword evidence="3" id="KW-1185">Reference proteome</keyword>
<dbReference type="AlphaFoldDB" id="R0IXQ7"/>
<feature type="compositionally biased region" description="Basic residues" evidence="1">
    <location>
        <begin position="115"/>
        <end position="124"/>
    </location>
</feature>
<feature type="region of interest" description="Disordered" evidence="1">
    <location>
        <begin position="108"/>
        <end position="142"/>
    </location>
</feature>